<evidence type="ECO:0000256" key="2">
    <source>
        <dbReference type="ARBA" id="ARBA00022801"/>
    </source>
</evidence>
<dbReference type="Gene3D" id="3.40.50.1820">
    <property type="entry name" value="alpha/beta hydrolase"/>
    <property type="match status" value="1"/>
</dbReference>
<accession>A0A0C3HF28</accession>
<gene>
    <name evidence="5" type="ORF">OIDMADRAFT_174005</name>
</gene>
<dbReference type="HOGENOM" id="CLU_006586_16_3_1"/>
<name>A0A0C3HF28_OIDMZ</name>
<evidence type="ECO:0000313" key="6">
    <source>
        <dbReference type="Proteomes" id="UP000054321"/>
    </source>
</evidence>
<dbReference type="SUPFAM" id="SSF53474">
    <property type="entry name" value="alpha/beta-Hydrolases"/>
    <property type="match status" value="1"/>
</dbReference>
<organism evidence="5 6">
    <name type="scientific">Oidiodendron maius (strain Zn)</name>
    <dbReference type="NCBI Taxonomy" id="913774"/>
    <lineage>
        <taxon>Eukaryota</taxon>
        <taxon>Fungi</taxon>
        <taxon>Dikarya</taxon>
        <taxon>Ascomycota</taxon>
        <taxon>Pezizomycotina</taxon>
        <taxon>Leotiomycetes</taxon>
        <taxon>Leotiomycetes incertae sedis</taxon>
        <taxon>Myxotrichaceae</taxon>
        <taxon>Oidiodendron</taxon>
    </lineage>
</organism>
<dbReference type="PANTHER" id="PTHR11559">
    <property type="entry name" value="CARBOXYLESTERASE"/>
    <property type="match status" value="1"/>
</dbReference>
<dbReference type="Proteomes" id="UP000054321">
    <property type="component" value="Unassembled WGS sequence"/>
</dbReference>
<dbReference type="GO" id="GO:0016787">
    <property type="term" value="F:hydrolase activity"/>
    <property type="evidence" value="ECO:0007669"/>
    <property type="project" value="UniProtKB-KW"/>
</dbReference>
<dbReference type="InterPro" id="IPR029058">
    <property type="entry name" value="AB_hydrolase_fold"/>
</dbReference>
<proteinExistence type="inferred from homology"/>
<feature type="domain" description="Carboxylesterase type B" evidence="4">
    <location>
        <begin position="46"/>
        <end position="553"/>
    </location>
</feature>
<evidence type="ECO:0000256" key="1">
    <source>
        <dbReference type="ARBA" id="ARBA00005964"/>
    </source>
</evidence>
<dbReference type="InterPro" id="IPR002018">
    <property type="entry name" value="CarbesteraseB"/>
</dbReference>
<dbReference type="InParanoid" id="A0A0C3HF28"/>
<keyword evidence="2 3" id="KW-0378">Hydrolase</keyword>
<comment type="similarity">
    <text evidence="1 3">Belongs to the type-B carboxylesterase/lipase family.</text>
</comment>
<dbReference type="ESTHER" id="9pezi-a0a0c3hf28">
    <property type="family name" value="Fungal_carboxylesterase_lipase"/>
</dbReference>
<evidence type="ECO:0000256" key="3">
    <source>
        <dbReference type="RuleBase" id="RU361235"/>
    </source>
</evidence>
<sequence>MQFSHMSRACALFLSYLACSIQAQSTSTGTPTLTAASSSASPVDSPLVSIAHYGWIQGNRSQYIHSVYNFKGIPYAGAPTGAYRWKHPPHPDPWNDTRDCTEFGPVCPQEGVDNYSEDCLHLNVWTPDNATLNDVYPASVGVLPNATNSQYPVYVWIHGGRFASGSASDALYDGSGLAAKGVVVISMDYRLGALGFLAHPELSANSSSGTSGNYGLVDQQASLHWTIENCASFGGDPTRITIGGQSAGAASVIDHLNSPLAAALFNQVIAESGVRYPSDPLAGSLAEGYRQLAEAEQQGTAFIKSLNVSSINEARNLPVEAFLSSGSMSDNTYAGTVFENNSIYMEPPLFRPVIDGYVLPDTYQSLLLSGNHSIVPVLTGNNRDESGASPNPGFSVENYTSVNQLEFGSVGLGDEFFKLYPTGSTANSSDGSSNAFYQEQSRIGTWLWGNEYAAGSYKNSSGNGNFTTWTYYWTHAPPGQDAGAYHMSEINYAFNNLYATDRPWVDEDYRIAETMSSYWVNFISNGDPNGAGLATWPSNNNGNATTMELGDAFRIVPVAQSTHISFMKEWFSKWPVY</sequence>
<evidence type="ECO:0000259" key="4">
    <source>
        <dbReference type="Pfam" id="PF00135"/>
    </source>
</evidence>
<keyword evidence="6" id="KW-1185">Reference proteome</keyword>
<reference evidence="6" key="2">
    <citation type="submission" date="2015-01" db="EMBL/GenBank/DDBJ databases">
        <title>Evolutionary Origins and Diversification of the Mycorrhizal Mutualists.</title>
        <authorList>
            <consortium name="DOE Joint Genome Institute"/>
            <consortium name="Mycorrhizal Genomics Consortium"/>
            <person name="Kohler A."/>
            <person name="Kuo A."/>
            <person name="Nagy L.G."/>
            <person name="Floudas D."/>
            <person name="Copeland A."/>
            <person name="Barry K.W."/>
            <person name="Cichocki N."/>
            <person name="Veneault-Fourrey C."/>
            <person name="LaButti K."/>
            <person name="Lindquist E.A."/>
            <person name="Lipzen A."/>
            <person name="Lundell T."/>
            <person name="Morin E."/>
            <person name="Murat C."/>
            <person name="Riley R."/>
            <person name="Ohm R."/>
            <person name="Sun H."/>
            <person name="Tunlid A."/>
            <person name="Henrissat B."/>
            <person name="Grigoriev I.V."/>
            <person name="Hibbett D.S."/>
            <person name="Martin F."/>
        </authorList>
    </citation>
    <scope>NUCLEOTIDE SEQUENCE [LARGE SCALE GENOMIC DNA]</scope>
    <source>
        <strain evidence="6">Zn</strain>
    </source>
</reference>
<dbReference type="STRING" id="913774.A0A0C3HF28"/>
<feature type="signal peptide" evidence="3">
    <location>
        <begin position="1"/>
        <end position="23"/>
    </location>
</feature>
<evidence type="ECO:0000313" key="5">
    <source>
        <dbReference type="EMBL" id="KIN06841.1"/>
    </source>
</evidence>
<dbReference type="EC" id="3.1.1.-" evidence="3"/>
<dbReference type="InterPro" id="IPR019826">
    <property type="entry name" value="Carboxylesterase_B_AS"/>
</dbReference>
<reference evidence="5 6" key="1">
    <citation type="submission" date="2014-04" db="EMBL/GenBank/DDBJ databases">
        <authorList>
            <consortium name="DOE Joint Genome Institute"/>
            <person name="Kuo A."/>
            <person name="Martino E."/>
            <person name="Perotto S."/>
            <person name="Kohler A."/>
            <person name="Nagy L.G."/>
            <person name="Floudas D."/>
            <person name="Copeland A."/>
            <person name="Barry K.W."/>
            <person name="Cichocki N."/>
            <person name="Veneault-Fourrey C."/>
            <person name="LaButti K."/>
            <person name="Lindquist E.A."/>
            <person name="Lipzen A."/>
            <person name="Lundell T."/>
            <person name="Morin E."/>
            <person name="Murat C."/>
            <person name="Sun H."/>
            <person name="Tunlid A."/>
            <person name="Henrissat B."/>
            <person name="Grigoriev I.V."/>
            <person name="Hibbett D.S."/>
            <person name="Martin F."/>
            <person name="Nordberg H.P."/>
            <person name="Cantor M.N."/>
            <person name="Hua S.X."/>
        </authorList>
    </citation>
    <scope>NUCLEOTIDE SEQUENCE [LARGE SCALE GENOMIC DNA]</scope>
    <source>
        <strain evidence="5 6">Zn</strain>
    </source>
</reference>
<feature type="chain" id="PRO_5005111276" description="Carboxylic ester hydrolase" evidence="3">
    <location>
        <begin position="24"/>
        <end position="577"/>
    </location>
</feature>
<dbReference type="InterPro" id="IPR050309">
    <property type="entry name" value="Type-B_Carboxylest/Lipase"/>
</dbReference>
<dbReference type="PROSITE" id="PS00122">
    <property type="entry name" value="CARBOXYLESTERASE_B_1"/>
    <property type="match status" value="1"/>
</dbReference>
<dbReference type="EMBL" id="KN832870">
    <property type="protein sequence ID" value="KIN06841.1"/>
    <property type="molecule type" value="Genomic_DNA"/>
</dbReference>
<dbReference type="OrthoDB" id="408631at2759"/>
<keyword evidence="3" id="KW-0732">Signal</keyword>
<protein>
    <recommendedName>
        <fullName evidence="3">Carboxylic ester hydrolase</fullName>
        <ecNumber evidence="3">3.1.1.-</ecNumber>
    </recommendedName>
</protein>
<dbReference type="AlphaFoldDB" id="A0A0C3HF28"/>
<dbReference type="Pfam" id="PF00135">
    <property type="entry name" value="COesterase"/>
    <property type="match status" value="1"/>
</dbReference>